<dbReference type="Gene3D" id="3.40.190.10">
    <property type="entry name" value="Periplasmic binding protein-like II"/>
    <property type="match status" value="1"/>
</dbReference>
<dbReference type="PANTHER" id="PTHR43649">
    <property type="entry name" value="ARABINOSE-BINDING PROTEIN-RELATED"/>
    <property type="match status" value="1"/>
</dbReference>
<accession>A0AAD3DFU5</accession>
<feature type="compositionally biased region" description="Pro residues" evidence="1">
    <location>
        <begin position="416"/>
        <end position="511"/>
    </location>
</feature>
<keyword evidence="4" id="KW-1185">Reference proteome</keyword>
<feature type="signal peptide" evidence="2">
    <location>
        <begin position="1"/>
        <end position="19"/>
    </location>
</feature>
<gene>
    <name evidence="3" type="ORF">Agub_g1433</name>
</gene>
<reference evidence="3 4" key="1">
    <citation type="journal article" date="2021" name="Sci. Rep.">
        <title>Genome sequencing of the multicellular alga Astrephomene provides insights into convergent evolution of germ-soma differentiation.</title>
        <authorList>
            <person name="Yamashita S."/>
            <person name="Yamamoto K."/>
            <person name="Matsuzaki R."/>
            <person name="Suzuki S."/>
            <person name="Yamaguchi H."/>
            <person name="Hirooka S."/>
            <person name="Minakuchi Y."/>
            <person name="Miyagishima S."/>
            <person name="Kawachi M."/>
            <person name="Toyoda A."/>
            <person name="Nozaki H."/>
        </authorList>
    </citation>
    <scope>NUCLEOTIDE SEQUENCE [LARGE SCALE GENOMIC DNA]</scope>
    <source>
        <strain evidence="3 4">NIES-4017</strain>
    </source>
</reference>
<dbReference type="SUPFAM" id="SSF53850">
    <property type="entry name" value="Periplasmic binding protein-like II"/>
    <property type="match status" value="1"/>
</dbReference>
<organism evidence="3 4">
    <name type="scientific">Astrephomene gubernaculifera</name>
    <dbReference type="NCBI Taxonomy" id="47775"/>
    <lineage>
        <taxon>Eukaryota</taxon>
        <taxon>Viridiplantae</taxon>
        <taxon>Chlorophyta</taxon>
        <taxon>core chlorophytes</taxon>
        <taxon>Chlorophyceae</taxon>
        <taxon>CS clade</taxon>
        <taxon>Chlamydomonadales</taxon>
        <taxon>Astrephomenaceae</taxon>
        <taxon>Astrephomene</taxon>
    </lineage>
</organism>
<dbReference type="EMBL" id="BMAR01000001">
    <property type="protein sequence ID" value="GFR40813.1"/>
    <property type="molecule type" value="Genomic_DNA"/>
</dbReference>
<dbReference type="AlphaFoldDB" id="A0AAD3DFU5"/>
<evidence type="ECO:0000313" key="3">
    <source>
        <dbReference type="EMBL" id="GFR40813.1"/>
    </source>
</evidence>
<dbReference type="PROSITE" id="PS51257">
    <property type="entry name" value="PROKAR_LIPOPROTEIN"/>
    <property type="match status" value="1"/>
</dbReference>
<evidence type="ECO:0000256" key="1">
    <source>
        <dbReference type="SAM" id="MobiDB-lite"/>
    </source>
</evidence>
<feature type="chain" id="PRO_5042048465" evidence="2">
    <location>
        <begin position="20"/>
        <end position="659"/>
    </location>
</feature>
<dbReference type="InterPro" id="IPR006059">
    <property type="entry name" value="SBP"/>
</dbReference>
<name>A0AAD3DFU5_9CHLO</name>
<dbReference type="PANTHER" id="PTHR43649:SF12">
    <property type="entry name" value="DIACETYLCHITOBIOSE BINDING PROTEIN DASA"/>
    <property type="match status" value="1"/>
</dbReference>
<feature type="compositionally biased region" description="Pro residues" evidence="1">
    <location>
        <begin position="390"/>
        <end position="403"/>
    </location>
</feature>
<keyword evidence="2" id="KW-0732">Signal</keyword>
<proteinExistence type="predicted"/>
<dbReference type="Proteomes" id="UP001054857">
    <property type="component" value="Unassembled WGS sequence"/>
</dbReference>
<feature type="non-terminal residue" evidence="3">
    <location>
        <position position="1"/>
    </location>
</feature>
<sequence>MKYLIFLLLTVAQTTCILAACNDTDVCTAGLVRDVLAAFSASGIEVADASAVGSALATVVTNFSSSCLGITQSALRAVRLLSPSGNEDNLAQLAGNYTIATGYRIEVTSMDQDRIAEEVNFQMDTNVSLYDAWILDVPSSETALRAGGVALLGELAARDAAGPGWLAQSGVHPFLQTYAASYNGSLTSVVLSGQVPLLYWRRDIFAAHLGPAAGPPATWEQLLQAAAWLHGRDLDGDGQPDSALCCQAEGCFTSGVLLGAMLASMTQHQGLSTGWLIHPDTMAPLASGPPLLRALGLLRNLSRYECSGSSGCSYVHTAFFEGTCAMTINWAQQFKVAELKYPELRGNVGVAALPGSAEVWDRTTNTWVSCDDVATACPYATTEAPLQLASPPPPPSPTPPRPSPRGGESNWVAAIPPQPPTPPPAPPLPPRPPPLPPSPPRPPLLPPAPPRPPPRPSPPPRPPPKPSPPSPPLPPTPLPLPSLPPAPPLPPTLPPLPSLLPTPLPPTPPRSPDAAAAPPALRSLLASSGSSSSYNSSSDSSTGSSGSSVRVNRAPYSGMAALLGGIDARTPPEYQSVAFAFFAQSASPNRSWDQVLSVDSVVGPFRLEHLREEGWGRWRAAGFDMRDLEPFLAAWTGALEHPNAALPLRLPGAAALRDA</sequence>
<feature type="compositionally biased region" description="Low complexity" evidence="1">
    <location>
        <begin position="512"/>
        <end position="548"/>
    </location>
</feature>
<feature type="region of interest" description="Disordered" evidence="1">
    <location>
        <begin position="384"/>
        <end position="550"/>
    </location>
</feature>
<evidence type="ECO:0000313" key="4">
    <source>
        <dbReference type="Proteomes" id="UP001054857"/>
    </source>
</evidence>
<dbReference type="Pfam" id="PF13416">
    <property type="entry name" value="SBP_bac_8"/>
    <property type="match status" value="1"/>
</dbReference>
<comment type="caution">
    <text evidence="3">The sequence shown here is derived from an EMBL/GenBank/DDBJ whole genome shotgun (WGS) entry which is preliminary data.</text>
</comment>
<dbReference type="PRINTS" id="PR01217">
    <property type="entry name" value="PRICHEXTENSN"/>
</dbReference>
<dbReference type="InterPro" id="IPR050490">
    <property type="entry name" value="Bact_solute-bd_prot1"/>
</dbReference>
<protein>
    <submittedName>
        <fullName evidence="3">Uncharacterized protein</fullName>
    </submittedName>
</protein>
<evidence type="ECO:0000256" key="2">
    <source>
        <dbReference type="SAM" id="SignalP"/>
    </source>
</evidence>